<comment type="caution">
    <text evidence="4">The sequence shown here is derived from an EMBL/GenBank/DDBJ whole genome shotgun (WGS) entry which is preliminary data.</text>
</comment>
<dbReference type="PANTHER" id="PTHR31075">
    <property type="entry name" value="CENTROSOMAL PROTEIN OF 85 KDA"/>
    <property type="match status" value="1"/>
</dbReference>
<keyword evidence="1" id="KW-0175">Coiled coil</keyword>
<dbReference type="PANTHER" id="PTHR31075:SF3">
    <property type="entry name" value="CENTROSOMAL PROTEIN OF 85 KDA"/>
    <property type="match status" value="1"/>
</dbReference>
<dbReference type="EMBL" id="SWJQ01000359">
    <property type="protein sequence ID" value="TRZ15581.1"/>
    <property type="molecule type" value="Genomic_DNA"/>
</dbReference>
<dbReference type="Proteomes" id="UP000796761">
    <property type="component" value="Unassembled WGS sequence"/>
</dbReference>
<reference evidence="4" key="1">
    <citation type="submission" date="2019-04" db="EMBL/GenBank/DDBJ databases">
        <title>Genome assembly of Zosterops borbonicus 15179.</title>
        <authorList>
            <person name="Leroy T."/>
            <person name="Anselmetti Y."/>
            <person name="Tilak M.-K."/>
            <person name="Nabholz B."/>
        </authorList>
    </citation>
    <scope>NUCLEOTIDE SEQUENCE</scope>
    <source>
        <strain evidence="4">HGM_15179</strain>
        <tissue evidence="4">Muscle</tissue>
    </source>
</reference>
<dbReference type="GO" id="GO:0005813">
    <property type="term" value="C:centrosome"/>
    <property type="evidence" value="ECO:0007669"/>
    <property type="project" value="TreeGrafter"/>
</dbReference>
<feature type="coiled-coil region" evidence="1">
    <location>
        <begin position="502"/>
        <end position="671"/>
    </location>
</feature>
<dbReference type="OrthoDB" id="5972981at2759"/>
<accession>A0A8K1GCN8</accession>
<dbReference type="InterPro" id="IPR058190">
    <property type="entry name" value="CC4_CEP85"/>
</dbReference>
<dbReference type="Pfam" id="PF24555">
    <property type="entry name" value="CC4_CEP85"/>
    <property type="match status" value="1"/>
</dbReference>
<feature type="region of interest" description="Disordered" evidence="2">
    <location>
        <begin position="223"/>
        <end position="243"/>
    </location>
</feature>
<evidence type="ECO:0000313" key="4">
    <source>
        <dbReference type="EMBL" id="TRZ15581.1"/>
    </source>
</evidence>
<feature type="region of interest" description="Disordered" evidence="2">
    <location>
        <begin position="447"/>
        <end position="475"/>
    </location>
</feature>
<feature type="compositionally biased region" description="Basic and acidic residues" evidence="2">
    <location>
        <begin position="447"/>
        <end position="458"/>
    </location>
</feature>
<sequence length="776" mass="86892">MAAPEKDPDLRLLQKNPLDPSSCQKSRFLEAEWKRPVESQGCRSRCSSVAESGDGGIGTSCSDCTEDFCNSSSGSSFHPIKTQVTIPTAHVMPSTLGASPSKLCPAGEQGCSQSSAKPAVPGSAPGLARNGDLNAGKSSQVPPRDLLRLYRAAGENGCEHSWPPAAEHTRAEDTWKFDTPAMEQTLNQSLFVDSVCTDPLHRCQKFTLSSEAGKDHYKVLPESKQAPGANGACEPRDGTWPSGSRLMPPAGLQANNFYPKPVAAPPGRVWLQESCTLHPHQGVCELSAWKQQLDKVRLQVEQMQLQNGGTCPHSSMYSPSLPAPDPAQWINILNSNENLLKEKELLIDRQRQHISQLEQKVRESELQVHSALLGCPASYGDVYMLRMQELQRENTFLRAQFTEKTEALSKENIELERKLAAAEVDVKLVRESLKETVQKHAEELKKQEERVKGRDKHINNLKKKCQKESEQNRERQQRIETLERYLADLPTLEDHQKQSQKLKDSELKTAALQETVLALETELGDVQAAFREQELQLETQKHKEKELLSTVRSLQDKLQQYAKNAERGPPAQDGERQKMEHDSLKKECDCLRKIVDKKQKKMEQLSLQVKNLEEQVAQEEGTSQALKEEGMRRENALQQLRAAVKELSVQNQELIEKNLTLQERLRQAQVTAQPLPADTARLAQELHGELASCLQDLQSVYSIVTQRAQGKDPNLSLLLGIHSVQYPVKEKDDLLSPDGLAKKLVEVKQLHKEVEDLRTAISDRYAQDMGDNCITQ</sequence>
<feature type="region of interest" description="Disordered" evidence="2">
    <location>
        <begin position="1"/>
        <end position="22"/>
    </location>
</feature>
<evidence type="ECO:0000256" key="2">
    <source>
        <dbReference type="SAM" id="MobiDB-lite"/>
    </source>
</evidence>
<proteinExistence type="predicted"/>
<name>A0A8K1GCN8_9PASS</name>
<gene>
    <name evidence="4" type="ORF">HGM15179_011512</name>
</gene>
<feature type="compositionally biased region" description="Basic and acidic residues" evidence="2">
    <location>
        <begin position="1"/>
        <end position="12"/>
    </location>
</feature>
<evidence type="ECO:0000256" key="1">
    <source>
        <dbReference type="SAM" id="Coils"/>
    </source>
</evidence>
<organism evidence="4 5">
    <name type="scientific">Zosterops borbonicus</name>
    <dbReference type="NCBI Taxonomy" id="364589"/>
    <lineage>
        <taxon>Eukaryota</taxon>
        <taxon>Metazoa</taxon>
        <taxon>Chordata</taxon>
        <taxon>Craniata</taxon>
        <taxon>Vertebrata</taxon>
        <taxon>Euteleostomi</taxon>
        <taxon>Archelosauria</taxon>
        <taxon>Archosauria</taxon>
        <taxon>Dinosauria</taxon>
        <taxon>Saurischia</taxon>
        <taxon>Theropoda</taxon>
        <taxon>Coelurosauria</taxon>
        <taxon>Aves</taxon>
        <taxon>Neognathae</taxon>
        <taxon>Neoaves</taxon>
        <taxon>Telluraves</taxon>
        <taxon>Australaves</taxon>
        <taxon>Passeriformes</taxon>
        <taxon>Sylvioidea</taxon>
        <taxon>Zosteropidae</taxon>
        <taxon>Zosterops</taxon>
    </lineage>
</organism>
<feature type="compositionally biased region" description="Basic and acidic residues" evidence="2">
    <location>
        <begin position="466"/>
        <end position="475"/>
    </location>
</feature>
<keyword evidence="5" id="KW-1185">Reference proteome</keyword>
<evidence type="ECO:0000313" key="5">
    <source>
        <dbReference type="Proteomes" id="UP000796761"/>
    </source>
</evidence>
<feature type="region of interest" description="Disordered" evidence="2">
    <location>
        <begin position="107"/>
        <end position="141"/>
    </location>
</feature>
<feature type="domain" description="Centrosomal protein of 85 kDa-like CC4 coiled-coil" evidence="3">
    <location>
        <begin position="578"/>
        <end position="662"/>
    </location>
</feature>
<dbReference type="AlphaFoldDB" id="A0A8K1GCN8"/>
<evidence type="ECO:0000259" key="3">
    <source>
        <dbReference type="Pfam" id="PF24555"/>
    </source>
</evidence>
<dbReference type="InterPro" id="IPR040210">
    <property type="entry name" value="Cep85/Cep85L"/>
</dbReference>
<protein>
    <recommendedName>
        <fullName evidence="3">Centrosomal protein of 85 kDa-like CC4 coiled-coil domain-containing protein</fullName>
    </recommendedName>
</protein>